<feature type="non-terminal residue" evidence="1">
    <location>
        <position position="1"/>
    </location>
</feature>
<dbReference type="PANTHER" id="PTHR47249:SF1">
    <property type="entry name" value="VACUOLAR PROTEIN 8"/>
    <property type="match status" value="1"/>
</dbReference>
<organism evidence="1 2">
    <name type="scientific">Durusdinium trenchii</name>
    <dbReference type="NCBI Taxonomy" id="1381693"/>
    <lineage>
        <taxon>Eukaryota</taxon>
        <taxon>Sar</taxon>
        <taxon>Alveolata</taxon>
        <taxon>Dinophyceae</taxon>
        <taxon>Suessiales</taxon>
        <taxon>Symbiodiniaceae</taxon>
        <taxon>Durusdinium</taxon>
    </lineage>
</organism>
<reference evidence="1 2" key="1">
    <citation type="submission" date="2024-02" db="EMBL/GenBank/DDBJ databases">
        <authorList>
            <person name="Chen Y."/>
            <person name="Shah S."/>
            <person name="Dougan E. K."/>
            <person name="Thang M."/>
            <person name="Chan C."/>
        </authorList>
    </citation>
    <scope>NUCLEOTIDE SEQUENCE [LARGE SCALE GENOMIC DNA]</scope>
</reference>
<protein>
    <submittedName>
        <fullName evidence="1">Uncharacterized protein</fullName>
    </submittedName>
</protein>
<dbReference type="InterPro" id="IPR000225">
    <property type="entry name" value="Armadillo"/>
</dbReference>
<dbReference type="InterPro" id="IPR011989">
    <property type="entry name" value="ARM-like"/>
</dbReference>
<gene>
    <name evidence="1" type="ORF">SCF082_LOCUS2129</name>
</gene>
<sequence>DNQVAVAHAGAIHPLVQLLRDEAPSVREEAAAALGNLVFFNDETNSGNQAAIAKAGAVPFLAELLKDPKAQVTAAGALRNLAAQNVANQDSICREALESLVHLVAEGNPKAQMEAAGAIHNLAAGNSKSQQLIVEAGALEPLVALLNEEDPPMQICGRLESFMPRLMGASI</sequence>
<dbReference type="InterPro" id="IPR016024">
    <property type="entry name" value="ARM-type_fold"/>
</dbReference>
<comment type="caution">
    <text evidence="1">The sequence shown here is derived from an EMBL/GenBank/DDBJ whole genome shotgun (WGS) entry which is preliminary data.</text>
</comment>
<evidence type="ECO:0000313" key="2">
    <source>
        <dbReference type="Proteomes" id="UP001642464"/>
    </source>
</evidence>
<evidence type="ECO:0000313" key="1">
    <source>
        <dbReference type="EMBL" id="CAK8990191.1"/>
    </source>
</evidence>
<proteinExistence type="predicted"/>
<dbReference type="Proteomes" id="UP001642464">
    <property type="component" value="Unassembled WGS sequence"/>
</dbReference>
<dbReference type="EMBL" id="CAXAMM010001066">
    <property type="protein sequence ID" value="CAK8990191.1"/>
    <property type="molecule type" value="Genomic_DNA"/>
</dbReference>
<dbReference type="PROSITE" id="PS50176">
    <property type="entry name" value="ARM_REPEAT"/>
    <property type="match status" value="3"/>
</dbReference>
<name>A0ABP0HJ09_9DINO</name>
<dbReference type="Pfam" id="PF00514">
    <property type="entry name" value="Arm"/>
    <property type="match status" value="3"/>
</dbReference>
<dbReference type="InterPro" id="IPR045156">
    <property type="entry name" value="Vac8"/>
</dbReference>
<accession>A0ABP0HJ09</accession>
<dbReference type="SMART" id="SM00185">
    <property type="entry name" value="ARM"/>
    <property type="match status" value="4"/>
</dbReference>
<keyword evidence="2" id="KW-1185">Reference proteome</keyword>
<dbReference type="SUPFAM" id="SSF48371">
    <property type="entry name" value="ARM repeat"/>
    <property type="match status" value="1"/>
</dbReference>
<dbReference type="Gene3D" id="1.25.10.10">
    <property type="entry name" value="Leucine-rich Repeat Variant"/>
    <property type="match status" value="1"/>
</dbReference>
<dbReference type="PANTHER" id="PTHR47249">
    <property type="entry name" value="VACUOLAR PROTEIN 8"/>
    <property type="match status" value="1"/>
</dbReference>